<reference evidence="1" key="1">
    <citation type="submission" date="2020-07" db="EMBL/GenBank/DDBJ databases">
        <title>Genomic analysis of a strain of Sedimentibacter Hydroxybenzoicus DSM7310.</title>
        <authorList>
            <person name="Ma S."/>
        </authorList>
    </citation>
    <scope>NUCLEOTIDE SEQUENCE</scope>
    <source>
        <strain evidence="1">DSM 7310</strain>
    </source>
</reference>
<organism evidence="1 2">
    <name type="scientific">Sedimentibacter hydroxybenzoicus DSM 7310</name>
    <dbReference type="NCBI Taxonomy" id="1123245"/>
    <lineage>
        <taxon>Bacteria</taxon>
        <taxon>Bacillati</taxon>
        <taxon>Bacillota</taxon>
        <taxon>Tissierellia</taxon>
        <taxon>Sedimentibacter</taxon>
    </lineage>
</organism>
<gene>
    <name evidence="1" type="ORF">HZF24_17600</name>
</gene>
<dbReference type="RefSeq" id="WP_179239683.1">
    <property type="nucleotide sequence ID" value="NZ_JACBNQ010000034.1"/>
</dbReference>
<dbReference type="EMBL" id="JACBNQ010000034">
    <property type="protein sequence ID" value="NYB75966.1"/>
    <property type="molecule type" value="Genomic_DNA"/>
</dbReference>
<sequence length="81" mass="9335">MEDNIIELINDEGKVEKLVIEATFHLDDNMYAVLHQINSDEGMIYYVEESDDGNGILIKVEDEEEIREVMEVYEGIADDLI</sequence>
<proteinExistence type="predicted"/>
<dbReference type="InterPro" id="IPR009711">
    <property type="entry name" value="UPF0473"/>
</dbReference>
<comment type="caution">
    <text evidence="1">The sequence shown here is derived from an EMBL/GenBank/DDBJ whole genome shotgun (WGS) entry which is preliminary data.</text>
</comment>
<dbReference type="AlphaFoldDB" id="A0A974GY79"/>
<accession>A0A974GY79</accession>
<protein>
    <submittedName>
        <fullName evidence="1">DUF1292 domain-containing protein</fullName>
    </submittedName>
</protein>
<keyword evidence="2" id="KW-1185">Reference proteome</keyword>
<name>A0A974GY79_SEDHY</name>
<evidence type="ECO:0000313" key="1">
    <source>
        <dbReference type="EMBL" id="NYB75966.1"/>
    </source>
</evidence>
<dbReference type="Pfam" id="PF06949">
    <property type="entry name" value="DUF1292"/>
    <property type="match status" value="1"/>
</dbReference>
<dbReference type="Proteomes" id="UP000611629">
    <property type="component" value="Unassembled WGS sequence"/>
</dbReference>
<evidence type="ECO:0000313" key="2">
    <source>
        <dbReference type="Proteomes" id="UP000611629"/>
    </source>
</evidence>